<dbReference type="Gene3D" id="3.40.50.10440">
    <property type="entry name" value="Dihydroxyacetone kinase, domain 1"/>
    <property type="match status" value="1"/>
</dbReference>
<name>A0ABD1NHK1_9FABA</name>
<feature type="domain" description="DhaK" evidence="1">
    <location>
        <begin position="72"/>
        <end position="300"/>
    </location>
</feature>
<dbReference type="SUPFAM" id="SSF82549">
    <property type="entry name" value="DAK1/DegV-like"/>
    <property type="match status" value="1"/>
</dbReference>
<dbReference type="PANTHER" id="PTHR28629:SF4">
    <property type="entry name" value="TRIOKINASE_FMN CYCLASE"/>
    <property type="match status" value="1"/>
</dbReference>
<comment type="caution">
    <text evidence="2">The sequence shown here is derived from an EMBL/GenBank/DDBJ whole genome shotgun (WGS) entry which is preliminary data.</text>
</comment>
<evidence type="ECO:0000313" key="3">
    <source>
        <dbReference type="Proteomes" id="UP001603857"/>
    </source>
</evidence>
<organism evidence="2 3">
    <name type="scientific">Flemingia macrophylla</name>
    <dbReference type="NCBI Taxonomy" id="520843"/>
    <lineage>
        <taxon>Eukaryota</taxon>
        <taxon>Viridiplantae</taxon>
        <taxon>Streptophyta</taxon>
        <taxon>Embryophyta</taxon>
        <taxon>Tracheophyta</taxon>
        <taxon>Spermatophyta</taxon>
        <taxon>Magnoliopsida</taxon>
        <taxon>eudicotyledons</taxon>
        <taxon>Gunneridae</taxon>
        <taxon>Pentapetalae</taxon>
        <taxon>rosids</taxon>
        <taxon>fabids</taxon>
        <taxon>Fabales</taxon>
        <taxon>Fabaceae</taxon>
        <taxon>Papilionoideae</taxon>
        <taxon>50 kb inversion clade</taxon>
        <taxon>NPAAA clade</taxon>
        <taxon>indigoferoid/millettioid clade</taxon>
        <taxon>Phaseoleae</taxon>
        <taxon>Flemingia</taxon>
    </lineage>
</organism>
<dbReference type="GO" id="GO:0016301">
    <property type="term" value="F:kinase activity"/>
    <property type="evidence" value="ECO:0007669"/>
    <property type="project" value="UniProtKB-ARBA"/>
</dbReference>
<evidence type="ECO:0000259" key="1">
    <source>
        <dbReference type="PROSITE" id="PS51481"/>
    </source>
</evidence>
<dbReference type="PROSITE" id="PS51481">
    <property type="entry name" value="DHAK"/>
    <property type="match status" value="1"/>
</dbReference>
<dbReference type="Pfam" id="PF02733">
    <property type="entry name" value="Dak1"/>
    <property type="match status" value="2"/>
</dbReference>
<dbReference type="InterPro" id="IPR050861">
    <property type="entry name" value="Dihydroxyacetone_Kinase"/>
</dbReference>
<reference evidence="2 3" key="1">
    <citation type="submission" date="2024-08" db="EMBL/GenBank/DDBJ databases">
        <title>Insights into the chromosomal genome structure of Flemingia macrophylla.</title>
        <authorList>
            <person name="Ding Y."/>
            <person name="Zhao Y."/>
            <person name="Bi W."/>
            <person name="Wu M."/>
            <person name="Zhao G."/>
            <person name="Gong Y."/>
            <person name="Li W."/>
            <person name="Zhang P."/>
        </authorList>
    </citation>
    <scope>NUCLEOTIDE SEQUENCE [LARGE SCALE GENOMIC DNA]</scope>
    <source>
        <strain evidence="2">DYQJB</strain>
        <tissue evidence="2">Leaf</tissue>
    </source>
</reference>
<protein>
    <recommendedName>
        <fullName evidence="1">DhaK domain-containing protein</fullName>
    </recommendedName>
</protein>
<evidence type="ECO:0000313" key="2">
    <source>
        <dbReference type="EMBL" id="KAL2346640.1"/>
    </source>
</evidence>
<dbReference type="InterPro" id="IPR004006">
    <property type="entry name" value="DhaK_dom"/>
</dbReference>
<accession>A0ABD1NHK1</accession>
<dbReference type="PANTHER" id="PTHR28629">
    <property type="entry name" value="TRIOKINASE/FMN CYCLASE"/>
    <property type="match status" value="1"/>
</dbReference>
<dbReference type="EMBL" id="JBGMDY010000001">
    <property type="protein sequence ID" value="KAL2346640.1"/>
    <property type="molecule type" value="Genomic_DNA"/>
</dbReference>
<sequence>MEVFQLRSLHRKNSVLPCNREDDKQPTPLQGKLNSATRRLRRLKGNHRRFKFAAGVAAVKCNRHKCFERNLKIETLMLFSRDSEYLAAHQTSVAYASPVTLLRLSWVGEVEVEEVDVVGVRVRGECEPAQAGYVGEGMLTAAICGDIFASPPVDSILVVWFHRIVGGDTSCDWSYRMSSDRHGADTFSVIHSLNLGVDYTGDRLNFGLVAEQAKSKGYKVETVIVGDDCALPPSRGIAGRRGLTGTILVHKHGVVVADLQPADVVVSDVLKQYCLRLLIWNRLSINLLLKEAICQMEEIH</sequence>
<dbReference type="Proteomes" id="UP001603857">
    <property type="component" value="Unassembled WGS sequence"/>
</dbReference>
<keyword evidence="3" id="KW-1185">Reference proteome</keyword>
<proteinExistence type="predicted"/>
<dbReference type="AlphaFoldDB" id="A0ABD1NHK1"/>
<gene>
    <name evidence="2" type="ORF">Fmac_000640</name>
</gene>